<reference evidence="3" key="1">
    <citation type="submission" date="2020-10" db="EMBL/GenBank/DDBJ databases">
        <title>Connecting structure to function with the recovery of over 1000 high-quality activated sludge metagenome-assembled genomes encoding full-length rRNA genes using long-read sequencing.</title>
        <authorList>
            <person name="Singleton C.M."/>
            <person name="Petriglieri F."/>
            <person name="Kristensen J.M."/>
            <person name="Kirkegaard R.H."/>
            <person name="Michaelsen T.Y."/>
            <person name="Andersen M.H."/>
            <person name="Karst S.M."/>
            <person name="Dueholm M.S."/>
            <person name="Nielsen P.H."/>
            <person name="Albertsen M."/>
        </authorList>
    </citation>
    <scope>NUCLEOTIDE SEQUENCE</scope>
    <source>
        <strain evidence="3">Bjer_18-Q3-R1-45_BAT3C.347</strain>
    </source>
</reference>
<dbReference type="AlphaFoldDB" id="A0A9D7E0A8"/>
<dbReference type="GO" id="GO:0009399">
    <property type="term" value="P:nitrogen fixation"/>
    <property type="evidence" value="ECO:0007669"/>
    <property type="project" value="InterPro"/>
</dbReference>
<protein>
    <submittedName>
        <fullName evidence="3">Nitrogen fixation protein NifZ</fullName>
    </submittedName>
</protein>
<dbReference type="Pfam" id="PF04319">
    <property type="entry name" value="NifZ"/>
    <property type="match status" value="1"/>
</dbReference>
<evidence type="ECO:0000256" key="2">
    <source>
        <dbReference type="ARBA" id="ARBA00023231"/>
    </source>
</evidence>
<accession>A0A9D7E0A8</accession>
<evidence type="ECO:0000313" key="3">
    <source>
        <dbReference type="EMBL" id="MBK6974248.1"/>
    </source>
</evidence>
<gene>
    <name evidence="3" type="ORF">IPH26_15320</name>
</gene>
<evidence type="ECO:0000313" key="4">
    <source>
        <dbReference type="Proteomes" id="UP000807785"/>
    </source>
</evidence>
<dbReference type="EMBL" id="JADJEV010000004">
    <property type="protein sequence ID" value="MBK6974248.1"/>
    <property type="molecule type" value="Genomic_DNA"/>
</dbReference>
<comment type="similarity">
    <text evidence="1">Belongs to the NifZ family.</text>
</comment>
<name>A0A9D7E0A8_9PROT</name>
<dbReference type="InterPro" id="IPR007415">
    <property type="entry name" value="Nitrogenase_MoFe_mat_NifZ"/>
</dbReference>
<comment type="caution">
    <text evidence="3">The sequence shown here is derived from an EMBL/GenBank/DDBJ whole genome shotgun (WGS) entry which is preliminary data.</text>
</comment>
<proteinExistence type="inferred from homology"/>
<dbReference type="Proteomes" id="UP000807785">
    <property type="component" value="Unassembled WGS sequence"/>
</dbReference>
<evidence type="ECO:0000256" key="1">
    <source>
        <dbReference type="ARBA" id="ARBA00008027"/>
    </source>
</evidence>
<organism evidence="3 4">
    <name type="scientific">Candidatus Methylophosphatis roskildensis</name>
    <dbReference type="NCBI Taxonomy" id="2899263"/>
    <lineage>
        <taxon>Bacteria</taxon>
        <taxon>Pseudomonadati</taxon>
        <taxon>Pseudomonadota</taxon>
        <taxon>Betaproteobacteria</taxon>
        <taxon>Nitrosomonadales</taxon>
        <taxon>Sterolibacteriaceae</taxon>
        <taxon>Candidatus Methylophosphatis</taxon>
    </lineage>
</organism>
<sequence length="83" mass="8905">MADVRLPKYREGQRVVAAAALFNDGSHPEREADALLVEAGSTGEVVQVGHHIDENLPIYMVDFVAADGRPCVVGCLEEELVSA</sequence>
<keyword evidence="2" id="KW-0535">Nitrogen fixation</keyword>